<evidence type="ECO:0000259" key="13">
    <source>
        <dbReference type="PROSITE" id="PS50076"/>
    </source>
</evidence>
<feature type="repeat" description="CXXCXGXG motif" evidence="11">
    <location>
        <begin position="197"/>
        <end position="204"/>
    </location>
</feature>
<feature type="binding site" evidence="11">
    <location>
        <position position="144"/>
    </location>
    <ligand>
        <name>Zn(2+)</name>
        <dbReference type="ChEBI" id="CHEBI:29105"/>
        <label>1</label>
    </ligand>
</feature>
<dbReference type="FunFam" id="1.10.287.110:FF:000034">
    <property type="entry name" value="Chaperone protein DnaJ"/>
    <property type="match status" value="1"/>
</dbReference>
<dbReference type="Pfam" id="PF01556">
    <property type="entry name" value="DnaJ_C"/>
    <property type="match status" value="1"/>
</dbReference>
<keyword evidence="2 11" id="KW-0479">Metal-binding</keyword>
<dbReference type="GO" id="GO:0031072">
    <property type="term" value="F:heat shock protein binding"/>
    <property type="evidence" value="ECO:0007669"/>
    <property type="project" value="InterPro"/>
</dbReference>
<comment type="subunit">
    <text evidence="11">Homodimer.</text>
</comment>
<feature type="zinc finger region" description="CR-type" evidence="12">
    <location>
        <begin position="131"/>
        <end position="209"/>
    </location>
</feature>
<dbReference type="HAMAP" id="MF_01152">
    <property type="entry name" value="DnaJ"/>
    <property type="match status" value="1"/>
</dbReference>
<dbReference type="Pfam" id="PF00226">
    <property type="entry name" value="DnaJ"/>
    <property type="match status" value="1"/>
</dbReference>
<feature type="domain" description="J" evidence="13">
    <location>
        <begin position="5"/>
        <end position="70"/>
    </location>
</feature>
<evidence type="ECO:0000256" key="3">
    <source>
        <dbReference type="ARBA" id="ARBA00022737"/>
    </source>
</evidence>
<proteinExistence type="inferred from homology"/>
<dbReference type="InterPro" id="IPR036869">
    <property type="entry name" value="J_dom_sf"/>
</dbReference>
<dbReference type="SMART" id="SM00271">
    <property type="entry name" value="DnaJ"/>
    <property type="match status" value="1"/>
</dbReference>
<keyword evidence="7 11" id="KW-0143">Chaperone</keyword>
<evidence type="ECO:0000256" key="12">
    <source>
        <dbReference type="PROSITE-ProRule" id="PRU00546"/>
    </source>
</evidence>
<reference evidence="16" key="1">
    <citation type="submission" date="2016-06" db="EMBL/GenBank/DDBJ databases">
        <title>Draft genome sequence of Desulfoplanes formicivorans strain Pf12B.</title>
        <authorList>
            <person name="Watanabe M."/>
            <person name="Kojima H."/>
            <person name="Fukui M."/>
        </authorList>
    </citation>
    <scope>NUCLEOTIDE SEQUENCE [LARGE SCALE GENOMIC DNA]</scope>
    <source>
        <strain evidence="16">Pf12B</strain>
    </source>
</reference>
<dbReference type="OrthoDB" id="9779889at2"/>
<dbReference type="SUPFAM" id="SSF49493">
    <property type="entry name" value="HSP40/DnaJ peptide-binding domain"/>
    <property type="match status" value="2"/>
</dbReference>
<evidence type="ECO:0000256" key="11">
    <source>
        <dbReference type="HAMAP-Rule" id="MF_01152"/>
    </source>
</evidence>
<dbReference type="AlphaFoldDB" id="A0A194AJY9"/>
<comment type="domain">
    <text evidence="11">The J domain is necessary and sufficient to stimulate DnaK ATPase activity. Zinc center 1 plays an important role in the autonomous, DnaK-independent chaperone activity of DnaJ. Zinc center 2 is essential for interaction with DnaK and for DnaJ activity.</text>
</comment>
<comment type="similarity">
    <text evidence="9 11">Belongs to the DnaJ family.</text>
</comment>
<dbReference type="InterPro" id="IPR018253">
    <property type="entry name" value="DnaJ_domain_CS"/>
</dbReference>
<keyword evidence="16" id="KW-1185">Reference proteome</keyword>
<dbReference type="NCBIfam" id="NF010894">
    <property type="entry name" value="PRK14301.1"/>
    <property type="match status" value="1"/>
</dbReference>
<evidence type="ECO:0000259" key="14">
    <source>
        <dbReference type="PROSITE" id="PS51188"/>
    </source>
</evidence>
<evidence type="ECO:0000256" key="6">
    <source>
        <dbReference type="ARBA" id="ARBA00023016"/>
    </source>
</evidence>
<comment type="function">
    <text evidence="8 11">Participates actively in the response to hyperosmotic and heat shock by preventing the aggregation of stress-denatured proteins and by disaggregating proteins, also in an autonomous, DnaK-independent fashion. Unfolded proteins bind initially to DnaJ; upon interaction with the DnaJ-bound protein, DnaK hydrolyzes its bound ATP, resulting in the formation of a stable complex. GrpE releases ADP from DnaK; ATP binding to DnaK triggers the release of the substrate protein, thus completing the reaction cycle. Several rounds of ATP-dependent interactions between DnaJ, DnaK and GrpE are required for fully efficient folding. Also involved, together with DnaK and GrpE, in the DNA replication of plasmids through activation of initiation proteins.</text>
</comment>
<dbReference type="STRING" id="1592317.DPF_1759"/>
<dbReference type="EMBL" id="BDFE01000016">
    <property type="protein sequence ID" value="GAU09039.1"/>
    <property type="molecule type" value="Genomic_DNA"/>
</dbReference>
<evidence type="ECO:0000256" key="4">
    <source>
        <dbReference type="ARBA" id="ARBA00022771"/>
    </source>
</evidence>
<organism evidence="15 16">
    <name type="scientific">Desulfoplanes formicivorans</name>
    <dbReference type="NCBI Taxonomy" id="1592317"/>
    <lineage>
        <taxon>Bacteria</taxon>
        <taxon>Pseudomonadati</taxon>
        <taxon>Thermodesulfobacteriota</taxon>
        <taxon>Desulfovibrionia</taxon>
        <taxon>Desulfovibrionales</taxon>
        <taxon>Desulfoplanaceae</taxon>
        <taxon>Desulfoplanes</taxon>
    </lineage>
</organism>
<keyword evidence="4 11" id="KW-0863">Zinc-finger</keyword>
<dbReference type="InterPro" id="IPR008971">
    <property type="entry name" value="HSP40/DnaJ_pept-bd"/>
</dbReference>
<dbReference type="GO" id="GO:0005737">
    <property type="term" value="C:cytoplasm"/>
    <property type="evidence" value="ECO:0007669"/>
    <property type="project" value="UniProtKB-SubCell"/>
</dbReference>
<dbReference type="NCBIfam" id="NF008035">
    <property type="entry name" value="PRK10767.1"/>
    <property type="match status" value="1"/>
</dbReference>
<dbReference type="CDD" id="cd06257">
    <property type="entry name" value="DnaJ"/>
    <property type="match status" value="1"/>
</dbReference>
<dbReference type="GO" id="GO:0042026">
    <property type="term" value="P:protein refolding"/>
    <property type="evidence" value="ECO:0007669"/>
    <property type="project" value="TreeGrafter"/>
</dbReference>
<feature type="repeat" description="CXXCXGXG motif" evidence="11">
    <location>
        <begin position="144"/>
        <end position="151"/>
    </location>
</feature>
<evidence type="ECO:0000313" key="15">
    <source>
        <dbReference type="EMBL" id="GAU09039.1"/>
    </source>
</evidence>
<dbReference type="CDD" id="cd10747">
    <property type="entry name" value="DnaJ_C"/>
    <property type="match status" value="1"/>
</dbReference>
<dbReference type="SUPFAM" id="SSF57938">
    <property type="entry name" value="DnaJ/Hsp40 cysteine-rich domain"/>
    <property type="match status" value="1"/>
</dbReference>
<dbReference type="NCBIfam" id="TIGR02349">
    <property type="entry name" value="DnaJ_bact"/>
    <property type="match status" value="1"/>
</dbReference>
<dbReference type="GO" id="GO:0008270">
    <property type="term" value="F:zinc ion binding"/>
    <property type="evidence" value="ECO:0007669"/>
    <property type="project" value="UniProtKB-UniRule"/>
</dbReference>
<evidence type="ECO:0000256" key="7">
    <source>
        <dbReference type="ARBA" id="ARBA00023186"/>
    </source>
</evidence>
<dbReference type="RefSeq" id="WP_069859165.1">
    <property type="nucleotide sequence ID" value="NZ_BDFE01000016.1"/>
</dbReference>
<comment type="subcellular location">
    <subcellularLocation>
        <location evidence="11">Cytoplasm</location>
    </subcellularLocation>
</comment>
<dbReference type="GO" id="GO:0006260">
    <property type="term" value="P:DNA replication"/>
    <property type="evidence" value="ECO:0007669"/>
    <property type="project" value="UniProtKB-KW"/>
</dbReference>
<comment type="cofactor">
    <cofactor evidence="11">
        <name>Zn(2+)</name>
        <dbReference type="ChEBI" id="CHEBI:29105"/>
    </cofactor>
    <text evidence="11">Binds 2 Zn(2+) ions per monomer.</text>
</comment>
<dbReference type="PANTHER" id="PTHR43096:SF52">
    <property type="entry name" value="DNAJ HOMOLOG 1, MITOCHONDRIAL-RELATED"/>
    <property type="match status" value="1"/>
</dbReference>
<feature type="binding site" evidence="11">
    <location>
        <position position="200"/>
    </location>
    <ligand>
        <name>Zn(2+)</name>
        <dbReference type="ChEBI" id="CHEBI:29105"/>
        <label>1</label>
    </ligand>
</feature>
<feature type="binding site" evidence="11">
    <location>
        <position position="197"/>
    </location>
    <ligand>
        <name>Zn(2+)</name>
        <dbReference type="ChEBI" id="CHEBI:29105"/>
        <label>1</label>
    </ligand>
</feature>
<dbReference type="GO" id="GO:0005524">
    <property type="term" value="F:ATP binding"/>
    <property type="evidence" value="ECO:0007669"/>
    <property type="project" value="InterPro"/>
</dbReference>
<feature type="binding site" evidence="11">
    <location>
        <position position="164"/>
    </location>
    <ligand>
        <name>Zn(2+)</name>
        <dbReference type="ChEBI" id="CHEBI:29105"/>
        <label>2</label>
    </ligand>
</feature>
<sequence length="370" mass="40798">MSKRDYYEVLGVPKDASADAIKKAYRKLALKYHPDRNPDDPEAEAMFKEAAEAYEVLRDEGKRQRYDQFGHAGMNGNGFEGFQSTEDVFSAFGDIFGDIFGFGASGRGPRPQAGADLRYNLTISFRDAAKGMEAKLKIPKKEVCDQCAGSGAEPGTSPETCRHCNGQGQVYQSQGFFRIAVACPVCHGRGEVIAHPCSKCRGRGQVNVNKELSVRIPAGVDNGSRLRLRGEGEPGSNGGPHGDLYVVIYVEEDKVFKRQGQDLITSAEITFVQATLGVRIEVPTLDDPVPMDIPKGTQSGTVLRLPSMGIPYLNTGQKGDLLVEIKVLTPKRISKRQEELLREFEKLDQEKPMEKVKDFFRKTSKKVMGD</sequence>
<feature type="repeat" description="CXXCXGXG motif" evidence="11">
    <location>
        <begin position="183"/>
        <end position="190"/>
    </location>
</feature>
<dbReference type="Gene3D" id="2.10.230.10">
    <property type="entry name" value="Heat shock protein DnaJ, cysteine-rich domain"/>
    <property type="match status" value="1"/>
</dbReference>
<dbReference type="Gene3D" id="1.10.287.110">
    <property type="entry name" value="DnaJ domain"/>
    <property type="match status" value="1"/>
</dbReference>
<dbReference type="InterPro" id="IPR012724">
    <property type="entry name" value="DnaJ"/>
</dbReference>
<feature type="domain" description="CR-type" evidence="14">
    <location>
        <begin position="131"/>
        <end position="209"/>
    </location>
</feature>
<name>A0A194AJY9_9BACT</name>
<evidence type="ECO:0000313" key="16">
    <source>
        <dbReference type="Proteomes" id="UP000095200"/>
    </source>
</evidence>
<gene>
    <name evidence="11" type="primary">dnaJ</name>
    <name evidence="15" type="ORF">DPF_1759</name>
</gene>
<dbReference type="Gene3D" id="2.60.260.20">
    <property type="entry name" value="Urease metallochaperone UreE, N-terminal domain"/>
    <property type="match status" value="2"/>
</dbReference>
<feature type="binding site" evidence="11">
    <location>
        <position position="186"/>
    </location>
    <ligand>
        <name>Zn(2+)</name>
        <dbReference type="ChEBI" id="CHEBI:29105"/>
        <label>2</label>
    </ligand>
</feature>
<evidence type="ECO:0000256" key="8">
    <source>
        <dbReference type="ARBA" id="ARBA00053423"/>
    </source>
</evidence>
<dbReference type="InterPro" id="IPR001305">
    <property type="entry name" value="HSP_DnaJ_Cys-rich_dom"/>
</dbReference>
<protein>
    <recommendedName>
        <fullName evidence="10 11">Chaperone protein DnaJ</fullName>
    </recommendedName>
</protein>
<dbReference type="FunFam" id="2.10.230.10:FF:000002">
    <property type="entry name" value="Molecular chaperone DnaJ"/>
    <property type="match status" value="1"/>
</dbReference>
<keyword evidence="6 11" id="KW-0346">Stress response</keyword>
<feature type="binding site" evidence="11">
    <location>
        <position position="147"/>
    </location>
    <ligand>
        <name>Zn(2+)</name>
        <dbReference type="ChEBI" id="CHEBI:29105"/>
        <label>1</label>
    </ligand>
</feature>
<dbReference type="InterPro" id="IPR036410">
    <property type="entry name" value="HSP_DnaJ_Cys-rich_dom_sf"/>
</dbReference>
<dbReference type="Proteomes" id="UP000095200">
    <property type="component" value="Unassembled WGS sequence"/>
</dbReference>
<evidence type="ECO:0000256" key="10">
    <source>
        <dbReference type="ARBA" id="ARBA00067609"/>
    </source>
</evidence>
<evidence type="ECO:0000256" key="1">
    <source>
        <dbReference type="ARBA" id="ARBA00022705"/>
    </source>
</evidence>
<dbReference type="CDD" id="cd10719">
    <property type="entry name" value="DnaJ_zf"/>
    <property type="match status" value="1"/>
</dbReference>
<keyword evidence="3 11" id="KW-0677">Repeat</keyword>
<dbReference type="PROSITE" id="PS50076">
    <property type="entry name" value="DNAJ_2"/>
    <property type="match status" value="1"/>
</dbReference>
<accession>A0A194AJY9</accession>
<feature type="binding site" evidence="11">
    <location>
        <position position="183"/>
    </location>
    <ligand>
        <name>Zn(2+)</name>
        <dbReference type="ChEBI" id="CHEBI:29105"/>
        <label>2</label>
    </ligand>
</feature>
<comment type="caution">
    <text evidence="15">The sequence shown here is derived from an EMBL/GenBank/DDBJ whole genome shotgun (WGS) entry which is preliminary data.</text>
</comment>
<dbReference type="Pfam" id="PF00684">
    <property type="entry name" value="DnaJ_CXXCXGXG"/>
    <property type="match status" value="1"/>
</dbReference>
<evidence type="ECO:0000256" key="9">
    <source>
        <dbReference type="ARBA" id="ARBA00061004"/>
    </source>
</evidence>
<dbReference type="InterPro" id="IPR001623">
    <property type="entry name" value="DnaJ_domain"/>
</dbReference>
<keyword evidence="11" id="KW-0963">Cytoplasm</keyword>
<dbReference type="PRINTS" id="PR00625">
    <property type="entry name" value="JDOMAIN"/>
</dbReference>
<dbReference type="GO" id="GO:0051082">
    <property type="term" value="F:unfolded protein binding"/>
    <property type="evidence" value="ECO:0007669"/>
    <property type="project" value="UniProtKB-UniRule"/>
</dbReference>
<feature type="repeat" description="CXXCXGXG motif" evidence="11">
    <location>
        <begin position="161"/>
        <end position="168"/>
    </location>
</feature>
<keyword evidence="5 11" id="KW-0862">Zinc</keyword>
<dbReference type="PROSITE" id="PS51188">
    <property type="entry name" value="ZF_CR"/>
    <property type="match status" value="1"/>
</dbReference>
<dbReference type="FunFam" id="2.60.260.20:FF:000005">
    <property type="entry name" value="Chaperone protein dnaJ 1, mitochondrial"/>
    <property type="match status" value="1"/>
</dbReference>
<keyword evidence="1 11" id="KW-0235">DNA replication</keyword>
<evidence type="ECO:0000256" key="2">
    <source>
        <dbReference type="ARBA" id="ARBA00022723"/>
    </source>
</evidence>
<dbReference type="SUPFAM" id="SSF46565">
    <property type="entry name" value="Chaperone J-domain"/>
    <property type="match status" value="1"/>
</dbReference>
<evidence type="ECO:0000256" key="5">
    <source>
        <dbReference type="ARBA" id="ARBA00022833"/>
    </source>
</evidence>
<feature type="binding site" evidence="11">
    <location>
        <position position="161"/>
    </location>
    <ligand>
        <name>Zn(2+)</name>
        <dbReference type="ChEBI" id="CHEBI:29105"/>
        <label>2</label>
    </ligand>
</feature>
<dbReference type="PANTHER" id="PTHR43096">
    <property type="entry name" value="DNAJ HOMOLOG 1, MITOCHONDRIAL-RELATED"/>
    <property type="match status" value="1"/>
</dbReference>
<dbReference type="PROSITE" id="PS00636">
    <property type="entry name" value="DNAJ_1"/>
    <property type="match status" value="1"/>
</dbReference>
<dbReference type="GO" id="GO:0009408">
    <property type="term" value="P:response to heat"/>
    <property type="evidence" value="ECO:0007669"/>
    <property type="project" value="InterPro"/>
</dbReference>
<dbReference type="InterPro" id="IPR002939">
    <property type="entry name" value="DnaJ_C"/>
</dbReference>